<dbReference type="CDD" id="cd01651">
    <property type="entry name" value="RT_G2_intron"/>
    <property type="match status" value="1"/>
</dbReference>
<evidence type="ECO:0000256" key="2">
    <source>
        <dbReference type="ARBA" id="ARBA00022679"/>
    </source>
</evidence>
<dbReference type="InterPro" id="IPR013597">
    <property type="entry name" value="Mat_intron_G2"/>
</dbReference>
<dbReference type="GO" id="GO:0003964">
    <property type="term" value="F:RNA-directed DNA polymerase activity"/>
    <property type="evidence" value="ECO:0007669"/>
    <property type="project" value="UniProtKB-KW"/>
</dbReference>
<evidence type="ECO:0000256" key="8">
    <source>
        <dbReference type="ARBA" id="ARBA00034120"/>
    </source>
</evidence>
<accession>A0ABP9DNE3</accession>
<evidence type="ECO:0000256" key="9">
    <source>
        <dbReference type="ARBA" id="ARBA00048173"/>
    </source>
</evidence>
<dbReference type="EMBL" id="BAABJX010000076">
    <property type="protein sequence ID" value="GAA4852636.1"/>
    <property type="molecule type" value="Genomic_DNA"/>
</dbReference>
<evidence type="ECO:0000259" key="11">
    <source>
        <dbReference type="PROSITE" id="PS50878"/>
    </source>
</evidence>
<keyword evidence="4" id="KW-0479">Metal-binding</keyword>
<comment type="caution">
    <text evidence="12">The sequence shown here is derived from an EMBL/GenBank/DDBJ whole genome shotgun (WGS) entry which is preliminary data.</text>
</comment>
<comment type="catalytic activity">
    <reaction evidence="9">
        <text>DNA(n) + a 2'-deoxyribonucleoside 5'-triphosphate = DNA(n+1) + diphosphate</text>
        <dbReference type="Rhea" id="RHEA:22508"/>
        <dbReference type="Rhea" id="RHEA-COMP:17339"/>
        <dbReference type="Rhea" id="RHEA-COMP:17340"/>
        <dbReference type="ChEBI" id="CHEBI:33019"/>
        <dbReference type="ChEBI" id="CHEBI:61560"/>
        <dbReference type="ChEBI" id="CHEBI:173112"/>
        <dbReference type="EC" id="2.7.7.49"/>
    </reaction>
</comment>
<sequence>MRGEQQKISEDSSLRNDRSATESYSGVPTLVRITENNFTGKTEEKGTLLEKILDPMNLNLAYKRVKKNKGKGGIDKMEVESLYDYFVEHKEYLLRSILNGKYRPNPVRRVYIPKENGQQRSLGIPTVVDRVIQQAIHQVISPLYEEDFHENSYGFRPNRNAHQALKHCMSKAEQGYKYVVDIDLEKFFDTVNHSKLIEVLSRKVKDGRVLSLIHKYLNAGVVESGLFQRTAEGVPQGGPLSPLLSNILLNELDQELSHRGHEFARYADDLIIMCRSKRSADRVLKSITNFIEKTLYLRVNKEKTQVGHIKEVKFLGYGFYMNQEKCRARVHPKSVREMKNRLRALTSRSNGWSNELRKLKLKLFIQGWVNYFKLADMKKLLKGIDEWLRRRIRMVIWKQWKRVRTRIRNLTKLGIGKDKAYQFGNTRKGYWRIANSPILSQTITNKRLKSSGYTFLLDYYLSVKA</sequence>
<dbReference type="InterPro" id="IPR051083">
    <property type="entry name" value="GrpII_Intron_Splice-Mob/Def"/>
</dbReference>
<keyword evidence="13" id="KW-1185">Reference proteome</keyword>
<protein>
    <recommendedName>
        <fullName evidence="1">RNA-directed DNA polymerase</fullName>
        <ecNumber evidence="1">2.7.7.49</ecNumber>
    </recommendedName>
</protein>
<dbReference type="InterPro" id="IPR043502">
    <property type="entry name" value="DNA/RNA_pol_sf"/>
</dbReference>
<evidence type="ECO:0000256" key="3">
    <source>
        <dbReference type="ARBA" id="ARBA00022695"/>
    </source>
</evidence>
<name>A0ABP9DNE3_9BACT</name>
<dbReference type="PRINTS" id="PR00866">
    <property type="entry name" value="RNADNAPOLMS"/>
</dbReference>
<gene>
    <name evidence="12" type="primary">ltrA</name>
    <name evidence="12" type="ORF">GCM10023331_41300</name>
</gene>
<dbReference type="NCBIfam" id="TIGR04416">
    <property type="entry name" value="group_II_RT_mat"/>
    <property type="match status" value="1"/>
</dbReference>
<dbReference type="PROSITE" id="PS50878">
    <property type="entry name" value="RT_POL"/>
    <property type="match status" value="1"/>
</dbReference>
<evidence type="ECO:0000256" key="1">
    <source>
        <dbReference type="ARBA" id="ARBA00012493"/>
    </source>
</evidence>
<proteinExistence type="inferred from homology"/>
<evidence type="ECO:0000313" key="13">
    <source>
        <dbReference type="Proteomes" id="UP001500298"/>
    </source>
</evidence>
<keyword evidence="3" id="KW-0548">Nucleotidyltransferase</keyword>
<keyword evidence="5" id="KW-0460">Magnesium</keyword>
<dbReference type="Pfam" id="PF08388">
    <property type="entry name" value="GIIM"/>
    <property type="match status" value="1"/>
</dbReference>
<dbReference type="Gene3D" id="3.30.70.270">
    <property type="match status" value="1"/>
</dbReference>
<feature type="compositionally biased region" description="Basic and acidic residues" evidence="10">
    <location>
        <begin position="1"/>
        <end position="20"/>
    </location>
</feature>
<dbReference type="InterPro" id="IPR000123">
    <property type="entry name" value="Reverse_transcriptase_msDNA"/>
</dbReference>
<dbReference type="Pfam" id="PF00078">
    <property type="entry name" value="RVT_1"/>
    <property type="match status" value="1"/>
</dbReference>
<dbReference type="PANTHER" id="PTHR34047:SF8">
    <property type="entry name" value="PROTEIN YKFC"/>
    <property type="match status" value="1"/>
</dbReference>
<reference evidence="13" key="1">
    <citation type="journal article" date="2019" name="Int. J. Syst. Evol. Microbiol.">
        <title>The Global Catalogue of Microorganisms (GCM) 10K type strain sequencing project: providing services to taxonomists for standard genome sequencing and annotation.</title>
        <authorList>
            <consortium name="The Broad Institute Genomics Platform"/>
            <consortium name="The Broad Institute Genome Sequencing Center for Infectious Disease"/>
            <person name="Wu L."/>
            <person name="Ma J."/>
        </authorList>
    </citation>
    <scope>NUCLEOTIDE SEQUENCE [LARGE SCALE GENOMIC DNA]</scope>
    <source>
        <strain evidence="13">JCM 18326</strain>
    </source>
</reference>
<keyword evidence="6 12" id="KW-0695">RNA-directed DNA polymerase</keyword>
<evidence type="ECO:0000256" key="7">
    <source>
        <dbReference type="ARBA" id="ARBA00023118"/>
    </source>
</evidence>
<dbReference type="InterPro" id="IPR000477">
    <property type="entry name" value="RT_dom"/>
</dbReference>
<evidence type="ECO:0000256" key="5">
    <source>
        <dbReference type="ARBA" id="ARBA00022842"/>
    </source>
</evidence>
<organism evidence="12 13">
    <name type="scientific">Algivirga pacifica</name>
    <dbReference type="NCBI Taxonomy" id="1162670"/>
    <lineage>
        <taxon>Bacteria</taxon>
        <taxon>Pseudomonadati</taxon>
        <taxon>Bacteroidota</taxon>
        <taxon>Cytophagia</taxon>
        <taxon>Cytophagales</taxon>
        <taxon>Flammeovirgaceae</taxon>
        <taxon>Algivirga</taxon>
    </lineage>
</organism>
<feature type="domain" description="Reverse transcriptase" evidence="11">
    <location>
        <begin position="93"/>
        <end position="319"/>
    </location>
</feature>
<evidence type="ECO:0000256" key="4">
    <source>
        <dbReference type="ARBA" id="ARBA00022723"/>
    </source>
</evidence>
<dbReference type="PANTHER" id="PTHR34047">
    <property type="entry name" value="NUCLEAR INTRON MATURASE 1, MITOCHONDRIAL-RELATED"/>
    <property type="match status" value="1"/>
</dbReference>
<keyword evidence="2" id="KW-0808">Transferase</keyword>
<evidence type="ECO:0000313" key="12">
    <source>
        <dbReference type="EMBL" id="GAA4852636.1"/>
    </source>
</evidence>
<evidence type="ECO:0000256" key="10">
    <source>
        <dbReference type="SAM" id="MobiDB-lite"/>
    </source>
</evidence>
<dbReference type="Proteomes" id="UP001500298">
    <property type="component" value="Unassembled WGS sequence"/>
</dbReference>
<dbReference type="InterPro" id="IPR043128">
    <property type="entry name" value="Rev_trsase/Diguanyl_cyclase"/>
</dbReference>
<keyword evidence="7" id="KW-0051">Antiviral defense</keyword>
<dbReference type="EC" id="2.7.7.49" evidence="1"/>
<evidence type="ECO:0000256" key="6">
    <source>
        <dbReference type="ARBA" id="ARBA00022918"/>
    </source>
</evidence>
<dbReference type="SUPFAM" id="SSF56672">
    <property type="entry name" value="DNA/RNA polymerases"/>
    <property type="match status" value="1"/>
</dbReference>
<feature type="region of interest" description="Disordered" evidence="10">
    <location>
        <begin position="1"/>
        <end position="23"/>
    </location>
</feature>
<comment type="similarity">
    <text evidence="8">Belongs to the bacterial reverse transcriptase family.</text>
</comment>
<dbReference type="RefSeq" id="WP_345375339.1">
    <property type="nucleotide sequence ID" value="NZ_BAABJX010000076.1"/>
</dbReference>
<dbReference type="InterPro" id="IPR030931">
    <property type="entry name" value="Group_II_RT_mat"/>
</dbReference>